<feature type="compositionally biased region" description="Basic and acidic residues" evidence="8">
    <location>
        <begin position="371"/>
        <end position="381"/>
    </location>
</feature>
<organism evidence="10 11">
    <name type="scientific">Exophiala dermatitidis</name>
    <name type="common">Black yeast-like fungus</name>
    <name type="synonym">Wangiella dermatitidis</name>
    <dbReference type="NCBI Taxonomy" id="5970"/>
    <lineage>
        <taxon>Eukaryota</taxon>
        <taxon>Fungi</taxon>
        <taxon>Dikarya</taxon>
        <taxon>Ascomycota</taxon>
        <taxon>Pezizomycotina</taxon>
        <taxon>Eurotiomycetes</taxon>
        <taxon>Chaetothyriomycetidae</taxon>
        <taxon>Chaetothyriales</taxon>
        <taxon>Herpotrichiellaceae</taxon>
        <taxon>Exophiala</taxon>
    </lineage>
</organism>
<feature type="compositionally biased region" description="Basic residues" evidence="8">
    <location>
        <begin position="459"/>
        <end position="472"/>
    </location>
</feature>
<feature type="domain" description="Protein-glutamine gamma-glutamyltransferase-like C-terminal" evidence="9">
    <location>
        <begin position="222"/>
        <end position="276"/>
    </location>
</feature>
<dbReference type="InterPro" id="IPR025403">
    <property type="entry name" value="TgpA-like_C"/>
</dbReference>
<feature type="compositionally biased region" description="Low complexity" evidence="8">
    <location>
        <begin position="438"/>
        <end position="454"/>
    </location>
</feature>
<dbReference type="GO" id="GO:0016020">
    <property type="term" value="C:membrane"/>
    <property type="evidence" value="ECO:0007669"/>
    <property type="project" value="UniProtKB-SubCell"/>
</dbReference>
<evidence type="ECO:0000256" key="1">
    <source>
        <dbReference type="ARBA" id="ARBA00002489"/>
    </source>
</evidence>
<evidence type="ECO:0000256" key="7">
    <source>
        <dbReference type="RuleBase" id="RU367100"/>
    </source>
</evidence>
<feature type="compositionally biased region" description="Polar residues" evidence="8">
    <location>
        <begin position="303"/>
        <end position="316"/>
    </location>
</feature>
<evidence type="ECO:0000313" key="11">
    <source>
        <dbReference type="Proteomes" id="UP001161757"/>
    </source>
</evidence>
<dbReference type="PANTHER" id="PTHR40021">
    <property type="entry name" value="DEFECT AT LOW TEMPERATURE PROTEIN 1"/>
    <property type="match status" value="1"/>
</dbReference>
<evidence type="ECO:0000256" key="5">
    <source>
        <dbReference type="ARBA" id="ARBA00022989"/>
    </source>
</evidence>
<evidence type="ECO:0000259" key="9">
    <source>
        <dbReference type="Pfam" id="PF13559"/>
    </source>
</evidence>
<reference evidence="10" key="1">
    <citation type="submission" date="2023-01" db="EMBL/GenBank/DDBJ databases">
        <title>Exophiala dermititidis isolated from Cystic Fibrosis Patient.</title>
        <authorList>
            <person name="Kurbessoian T."/>
            <person name="Crocker A."/>
            <person name="Murante D."/>
            <person name="Hogan D.A."/>
            <person name="Stajich J.E."/>
        </authorList>
    </citation>
    <scope>NUCLEOTIDE SEQUENCE</scope>
    <source>
        <strain evidence="10">Ex8</strain>
    </source>
</reference>
<feature type="transmembrane region" description="Helical" evidence="7">
    <location>
        <begin position="45"/>
        <end position="67"/>
    </location>
</feature>
<comment type="similarity">
    <text evidence="2 7">Belongs to the DLT1 family.</text>
</comment>
<feature type="compositionally biased region" description="Low complexity" evidence="8">
    <location>
        <begin position="331"/>
        <end position="347"/>
    </location>
</feature>
<gene>
    <name evidence="7" type="primary">DLT1</name>
    <name evidence="10" type="ORF">HRR80_000940</name>
</gene>
<accession>A0AAN6IZV0</accession>
<feature type="region of interest" description="Disordered" evidence="8">
    <location>
        <begin position="302"/>
        <end position="500"/>
    </location>
</feature>
<keyword evidence="5 7" id="KW-1133">Transmembrane helix</keyword>
<comment type="caution">
    <text evidence="10">The sequence shown here is derived from an EMBL/GenBank/DDBJ whole genome shotgun (WGS) entry which is preliminary data.</text>
</comment>
<comment type="function">
    <text evidence="1 7">Required for growth under high-pressure and low-temperature conditions.</text>
</comment>
<feature type="compositionally biased region" description="Polar residues" evidence="8">
    <location>
        <begin position="409"/>
        <end position="436"/>
    </location>
</feature>
<proteinExistence type="inferred from homology"/>
<feature type="region of interest" description="Disordered" evidence="8">
    <location>
        <begin position="198"/>
        <end position="217"/>
    </location>
</feature>
<feature type="transmembrane region" description="Helical" evidence="7">
    <location>
        <begin position="12"/>
        <end position="33"/>
    </location>
</feature>
<keyword evidence="6 7" id="KW-0472">Membrane</keyword>
<evidence type="ECO:0000256" key="2">
    <source>
        <dbReference type="ARBA" id="ARBA00005550"/>
    </source>
</evidence>
<dbReference type="EMBL" id="JAJGCB010000001">
    <property type="protein sequence ID" value="KAJ8996208.1"/>
    <property type="molecule type" value="Genomic_DNA"/>
</dbReference>
<keyword evidence="4 7" id="KW-0812">Transmembrane</keyword>
<protein>
    <recommendedName>
        <fullName evidence="3 7">Defect at low temperature protein 1</fullName>
    </recommendedName>
</protein>
<dbReference type="Pfam" id="PF13559">
    <property type="entry name" value="DUF4129"/>
    <property type="match status" value="1"/>
</dbReference>
<evidence type="ECO:0000256" key="3">
    <source>
        <dbReference type="ARBA" id="ARBA00021353"/>
    </source>
</evidence>
<evidence type="ECO:0000256" key="4">
    <source>
        <dbReference type="ARBA" id="ARBA00022692"/>
    </source>
</evidence>
<dbReference type="Proteomes" id="UP001161757">
    <property type="component" value="Unassembled WGS sequence"/>
</dbReference>
<evidence type="ECO:0000256" key="6">
    <source>
        <dbReference type="ARBA" id="ARBA00023136"/>
    </source>
</evidence>
<evidence type="ECO:0000256" key="8">
    <source>
        <dbReference type="SAM" id="MobiDB-lite"/>
    </source>
</evidence>
<feature type="compositionally biased region" description="Low complexity" evidence="8">
    <location>
        <begin position="397"/>
        <end position="408"/>
    </location>
</feature>
<name>A0AAN6IZV0_EXODE</name>
<dbReference type="PANTHER" id="PTHR40021:SF1">
    <property type="entry name" value="DEFECT AT LOW TEMPERATURE PROTEIN 1"/>
    <property type="match status" value="1"/>
</dbReference>
<sequence length="500" mass="55444">MARARQVVFRIFYSTSFTIVFLILISFICITPADALYESWRRHRLLDIFLITGAYVLTALIAALMYASRLYTNRSVLKDIPKTFMPIEKEDLPGRRVHRLIQDCLDRSAVIAYQARPRSKRIEHEPAASAGAARMLALTKSSLASYTDQNVQPPWGKIAHPGWSSPASKEMPNLEYATVVDELTDLIEAKAVSLVPVDPTPAELSPDGTVTPMPDPRVIDELARPPAMGMRQYLRHLIERDVVPDTALTAAFLAAYERARFSSQPLTDEDFQALMRMFAELLRNMRPVNVDLLDLDADGSASYEPSLNSGEVSSIASDPGPDPRRDNLLPSSSSSSSAASTFSNSGSVRHHRPPPRRISEDSAAPPSLSSFEHDDHHHNNDNQHNGVTQEHGETETHGNGNDTDTNTNSRPTLTVLPPTTNARSNSRLTLGSNSRMVSARSRVSLHSLSSASSRESLRSRKARPRTRTRTHSSKNNGNILRLTKDDEGHDLPYTFQRPSH</sequence>
<dbReference type="AlphaFoldDB" id="A0AAN6IZV0"/>
<comment type="subcellular location">
    <subcellularLocation>
        <location evidence="7">Membrane</location>
        <topology evidence="7">Multi-pass membrane protein</topology>
    </subcellularLocation>
</comment>
<dbReference type="InterPro" id="IPR038869">
    <property type="entry name" value="DLT1"/>
</dbReference>
<evidence type="ECO:0000313" key="10">
    <source>
        <dbReference type="EMBL" id="KAJ8996208.1"/>
    </source>
</evidence>